<dbReference type="EMBL" id="LNYY01000019">
    <property type="protein sequence ID" value="KTD68155.1"/>
    <property type="molecule type" value="Genomic_DNA"/>
</dbReference>
<dbReference type="SUPFAM" id="SSF52540">
    <property type="entry name" value="P-loop containing nucleoside triphosphate hydrolases"/>
    <property type="match status" value="1"/>
</dbReference>
<dbReference type="InterPro" id="IPR001806">
    <property type="entry name" value="Small_GTPase"/>
</dbReference>
<dbReference type="NCBIfam" id="TIGR00231">
    <property type="entry name" value="small_GTP"/>
    <property type="match status" value="1"/>
</dbReference>
<proteinExistence type="predicted"/>
<keyword evidence="1" id="KW-0547">Nucleotide-binding</keyword>
<dbReference type="Pfam" id="PF00071">
    <property type="entry name" value="Ras"/>
    <property type="match status" value="1"/>
</dbReference>
<dbReference type="SMART" id="SM00175">
    <property type="entry name" value="RAB"/>
    <property type="match status" value="1"/>
</dbReference>
<dbReference type="SMART" id="SM00173">
    <property type="entry name" value="RAS"/>
    <property type="match status" value="1"/>
</dbReference>
<comment type="caution">
    <text evidence="4">The sequence shown here is derived from an EMBL/GenBank/DDBJ whole genome shotgun (WGS) entry which is preliminary data.</text>
</comment>
<dbReference type="RefSeq" id="WP_058510272.1">
    <property type="nucleotide sequence ID" value="NZ_LNYY01000019.1"/>
</dbReference>
<dbReference type="Gene3D" id="3.40.50.300">
    <property type="entry name" value="P-loop containing nucleotide triphosphate hydrolases"/>
    <property type="match status" value="1"/>
</dbReference>
<dbReference type="GO" id="GO:0003924">
    <property type="term" value="F:GTPase activity"/>
    <property type="evidence" value="ECO:0007669"/>
    <property type="project" value="InterPro"/>
</dbReference>
<name>A0A0W0ZGB2_9GAMM</name>
<keyword evidence="3" id="KW-1133">Transmembrane helix</keyword>
<dbReference type="AlphaFoldDB" id="A0A0W0ZGB2"/>
<dbReference type="PANTHER" id="PTHR24073">
    <property type="entry name" value="DRAB5-RELATED"/>
    <property type="match status" value="1"/>
</dbReference>
<dbReference type="OrthoDB" id="5639734at2"/>
<dbReference type="CDD" id="cd00154">
    <property type="entry name" value="Rab"/>
    <property type="match status" value="1"/>
</dbReference>
<evidence type="ECO:0000256" key="3">
    <source>
        <dbReference type="SAM" id="Phobius"/>
    </source>
</evidence>
<keyword evidence="5" id="KW-1185">Reference proteome</keyword>
<protein>
    <submittedName>
        <fullName evidence="4">Rho GTPase (Miro-like)</fullName>
    </submittedName>
</protein>
<dbReference type="InterPro" id="IPR027417">
    <property type="entry name" value="P-loop_NTPase"/>
</dbReference>
<evidence type="ECO:0000313" key="4">
    <source>
        <dbReference type="EMBL" id="KTD68155.1"/>
    </source>
</evidence>
<dbReference type="GO" id="GO:0005525">
    <property type="term" value="F:GTP binding"/>
    <property type="evidence" value="ECO:0007669"/>
    <property type="project" value="UniProtKB-KW"/>
</dbReference>
<feature type="transmembrane region" description="Helical" evidence="3">
    <location>
        <begin position="237"/>
        <end position="265"/>
    </location>
</feature>
<dbReference type="PROSITE" id="PS51419">
    <property type="entry name" value="RAB"/>
    <property type="match status" value="1"/>
</dbReference>
<evidence type="ECO:0000256" key="1">
    <source>
        <dbReference type="ARBA" id="ARBA00022741"/>
    </source>
</evidence>
<gene>
    <name evidence="4" type="ORF">Lste_1313</name>
</gene>
<sequence>MKYKVVVFGKSGKTKLAHKVAQKKIDFEEASPPTLSVDFFSRDLDSNNTVALWDISGDERFKQINPYYYKGADVGVFCIDLTEEIDEQELIKSIQEFRKFAPLAPIICVGTKSDLPAANRAKLEKINSKGLFANFIITSAKNGENVEELFNLIRIHCESKLLLSWTEAVIKLKESVNNLPKKKNALIDIELGGLSKIILANSNSSRVTPKDKAEAIKRFTKNCEIILEGESPSVLKAVLAVAAAAIVLTVTALIGFSIGVAYSWWTGPGAFFAGILSGYTAAVTVASSSVVSGLIAGGLTAYGLFKPSMEMEALETFTAEVSSWNTAVIL</sequence>
<dbReference type="InterPro" id="IPR005225">
    <property type="entry name" value="Small_GTP-bd"/>
</dbReference>
<dbReference type="PRINTS" id="PR00449">
    <property type="entry name" value="RASTRNSFRMNG"/>
</dbReference>
<dbReference type="SMART" id="SM00174">
    <property type="entry name" value="RHO"/>
    <property type="match status" value="1"/>
</dbReference>
<dbReference type="Proteomes" id="UP000054926">
    <property type="component" value="Unassembled WGS sequence"/>
</dbReference>
<evidence type="ECO:0000256" key="2">
    <source>
        <dbReference type="ARBA" id="ARBA00023134"/>
    </source>
</evidence>
<accession>A0A0W0ZGB2</accession>
<evidence type="ECO:0000313" key="5">
    <source>
        <dbReference type="Proteomes" id="UP000054926"/>
    </source>
</evidence>
<reference evidence="4 5" key="1">
    <citation type="submission" date="2015-11" db="EMBL/GenBank/DDBJ databases">
        <title>Genomic analysis of 38 Legionella species identifies large and diverse effector repertoires.</title>
        <authorList>
            <person name="Burstein D."/>
            <person name="Amaro F."/>
            <person name="Zusman T."/>
            <person name="Lifshitz Z."/>
            <person name="Cohen O."/>
            <person name="Gilbert J.A."/>
            <person name="Pupko T."/>
            <person name="Shuman H.A."/>
            <person name="Segal G."/>
        </authorList>
    </citation>
    <scope>NUCLEOTIDE SEQUENCE [LARGE SCALE GENOMIC DNA]</scope>
    <source>
        <strain evidence="4 5">IMVS3376</strain>
    </source>
</reference>
<organism evidence="4 5">
    <name type="scientific">Legionella steelei</name>
    <dbReference type="NCBI Taxonomy" id="947033"/>
    <lineage>
        <taxon>Bacteria</taxon>
        <taxon>Pseudomonadati</taxon>
        <taxon>Pseudomonadota</taxon>
        <taxon>Gammaproteobacteria</taxon>
        <taxon>Legionellales</taxon>
        <taxon>Legionellaceae</taxon>
        <taxon>Legionella</taxon>
    </lineage>
</organism>
<feature type="transmembrane region" description="Helical" evidence="3">
    <location>
        <begin position="271"/>
        <end position="304"/>
    </location>
</feature>
<dbReference type="PATRIC" id="fig|947033.5.peg.1398"/>
<dbReference type="STRING" id="947033.Lste_1313"/>
<keyword evidence="2" id="KW-0342">GTP-binding</keyword>
<keyword evidence="3" id="KW-0472">Membrane</keyword>
<keyword evidence="3" id="KW-0812">Transmembrane</keyword>